<evidence type="ECO:0000313" key="2">
    <source>
        <dbReference type="Proteomes" id="UP001165960"/>
    </source>
</evidence>
<gene>
    <name evidence="1" type="ORF">DSO57_1030987</name>
</gene>
<evidence type="ECO:0000313" key="1">
    <source>
        <dbReference type="EMBL" id="KAJ9060429.1"/>
    </source>
</evidence>
<comment type="caution">
    <text evidence="1">The sequence shown here is derived from an EMBL/GenBank/DDBJ whole genome shotgun (WGS) entry which is preliminary data.</text>
</comment>
<keyword evidence="2" id="KW-1185">Reference proteome</keyword>
<dbReference type="EMBL" id="QTSX02005189">
    <property type="protein sequence ID" value="KAJ9060429.1"/>
    <property type="molecule type" value="Genomic_DNA"/>
</dbReference>
<dbReference type="Proteomes" id="UP001165960">
    <property type="component" value="Unassembled WGS sequence"/>
</dbReference>
<protein>
    <submittedName>
        <fullName evidence="1">Uncharacterized protein</fullName>
    </submittedName>
</protein>
<name>A0ACC2SDE2_9FUNG</name>
<reference evidence="1" key="1">
    <citation type="submission" date="2022-04" db="EMBL/GenBank/DDBJ databases">
        <title>Genome of the entomopathogenic fungus Entomophthora muscae.</title>
        <authorList>
            <person name="Elya C."/>
            <person name="Lovett B.R."/>
            <person name="Lee E."/>
            <person name="Macias A.M."/>
            <person name="Hajek A.E."/>
            <person name="De Bivort B.L."/>
            <person name="Kasson M.T."/>
            <person name="De Fine Licht H.H."/>
            <person name="Stajich J.E."/>
        </authorList>
    </citation>
    <scope>NUCLEOTIDE SEQUENCE</scope>
    <source>
        <strain evidence="1">Berkeley</strain>
    </source>
</reference>
<organism evidence="1 2">
    <name type="scientific">Entomophthora muscae</name>
    <dbReference type="NCBI Taxonomy" id="34485"/>
    <lineage>
        <taxon>Eukaryota</taxon>
        <taxon>Fungi</taxon>
        <taxon>Fungi incertae sedis</taxon>
        <taxon>Zoopagomycota</taxon>
        <taxon>Entomophthoromycotina</taxon>
        <taxon>Entomophthoromycetes</taxon>
        <taxon>Entomophthorales</taxon>
        <taxon>Entomophthoraceae</taxon>
        <taxon>Entomophthora</taxon>
    </lineage>
</organism>
<sequence length="292" mass="32864">MVFFNIRTSRFLNLFAFLAIIAINVLGIVLPLGGVYIGQDRPSALLPDPIAFFMWGLVYFMMLLFIIYQLIPSTYQLAYINYGITPFFTFHALCNGGWIIAQAYAPKSKPWIQLIIMYTLLISVATMYTRVYSIARKDLVNKEGSDDKFYLNYLFGRLWLSFYLAWAVCTSSFDLFHLIYEGSPETYSNAALMFGGIGFLTLIVLNVTRDSAFGLTIIWSGIWLAVACIDRIGGFSPSDDPLLLCSVAVTGAVALGTLFTLALNVVFCVNRFRFLREENMKMRKPVGFSDVA</sequence>
<proteinExistence type="predicted"/>
<accession>A0ACC2SDE2</accession>